<evidence type="ECO:0000313" key="8">
    <source>
        <dbReference type="Proteomes" id="UP000218598"/>
    </source>
</evidence>
<feature type="transmembrane region" description="Helical" evidence="5">
    <location>
        <begin position="302"/>
        <end position="323"/>
    </location>
</feature>
<feature type="transmembrane region" description="Helical" evidence="5">
    <location>
        <begin position="49"/>
        <end position="75"/>
    </location>
</feature>
<dbReference type="Pfam" id="PF00528">
    <property type="entry name" value="BPD_transp_1"/>
    <property type="match status" value="1"/>
</dbReference>
<dbReference type="PROSITE" id="PS50928">
    <property type="entry name" value="ABC_TM1"/>
    <property type="match status" value="1"/>
</dbReference>
<proteinExistence type="inferred from homology"/>
<accession>A0A2A3YJL9</accession>
<dbReference type="AlphaFoldDB" id="A0A2A3YJL9"/>
<organism evidence="7 8">
    <name type="scientific">Brachybacterium alimentarium</name>
    <dbReference type="NCBI Taxonomy" id="47845"/>
    <lineage>
        <taxon>Bacteria</taxon>
        <taxon>Bacillati</taxon>
        <taxon>Actinomycetota</taxon>
        <taxon>Actinomycetes</taxon>
        <taxon>Micrococcales</taxon>
        <taxon>Dermabacteraceae</taxon>
        <taxon>Brachybacterium</taxon>
    </lineage>
</organism>
<evidence type="ECO:0000256" key="5">
    <source>
        <dbReference type="RuleBase" id="RU363032"/>
    </source>
</evidence>
<keyword evidence="8" id="KW-1185">Reference proteome</keyword>
<name>A0A2A3YJL9_9MICO</name>
<dbReference type="GO" id="GO:0055085">
    <property type="term" value="P:transmembrane transport"/>
    <property type="evidence" value="ECO:0007669"/>
    <property type="project" value="InterPro"/>
</dbReference>
<dbReference type="GO" id="GO:0005886">
    <property type="term" value="C:plasma membrane"/>
    <property type="evidence" value="ECO:0007669"/>
    <property type="project" value="UniProtKB-SubCell"/>
</dbReference>
<comment type="similarity">
    <text evidence="5">Belongs to the binding-protein-dependent transport system permease family.</text>
</comment>
<dbReference type="CDD" id="cd06261">
    <property type="entry name" value="TM_PBP2"/>
    <property type="match status" value="1"/>
</dbReference>
<dbReference type="Gene3D" id="1.10.3720.10">
    <property type="entry name" value="MetI-like"/>
    <property type="match status" value="1"/>
</dbReference>
<comment type="caution">
    <text evidence="7">The sequence shown here is derived from an EMBL/GenBank/DDBJ whole genome shotgun (WGS) entry which is preliminary data.</text>
</comment>
<keyword evidence="3 5" id="KW-1133">Transmembrane helix</keyword>
<sequence>MVADPAGDPRMSSPVLAATATPGAEASAPAPLPMPRKPLGRTLWRYRSLYLMALPGIVYFLVFKYLPMGGLIIAFQDYKPFLGILDSPWVGFEHFVRLFTQDTFFMLLRNTLFLSFLLMLISFPVPIILALLLNELRGIVFKRSVQTIIYIPHFMSWVIVVSLFYVMLTTDGGAINNLIVSLGGEPVGFLTDPDWLRPMYVFQHVWRTAGWGTIVYLAALTAVDMSLYEAAEIDGANRWQQTWHITLPAIRATIIVLFILSIGDFLELGFEHMFLLLNSMNREVGEIFDTFVYTAGIQNGQLSFATAVGLFKGLVGLVLVMGANTFAKKLGEEGVY</sequence>
<evidence type="ECO:0000256" key="2">
    <source>
        <dbReference type="ARBA" id="ARBA00022692"/>
    </source>
</evidence>
<feature type="domain" description="ABC transmembrane type-1" evidence="6">
    <location>
        <begin position="108"/>
        <end position="323"/>
    </location>
</feature>
<dbReference type="Proteomes" id="UP000218598">
    <property type="component" value="Unassembled WGS sequence"/>
</dbReference>
<keyword evidence="2 5" id="KW-0812">Transmembrane</keyword>
<feature type="transmembrane region" description="Helical" evidence="5">
    <location>
        <begin position="112"/>
        <end position="133"/>
    </location>
</feature>
<keyword evidence="5" id="KW-0813">Transport</keyword>
<evidence type="ECO:0000259" key="6">
    <source>
        <dbReference type="PROSITE" id="PS50928"/>
    </source>
</evidence>
<evidence type="ECO:0000256" key="1">
    <source>
        <dbReference type="ARBA" id="ARBA00004141"/>
    </source>
</evidence>
<evidence type="ECO:0000256" key="4">
    <source>
        <dbReference type="ARBA" id="ARBA00023136"/>
    </source>
</evidence>
<dbReference type="OrthoDB" id="9785836at2"/>
<dbReference type="PANTHER" id="PTHR43496:SF1">
    <property type="entry name" value="POLYGALACTURONAN_RHAMNOGALACTURONAN TRANSPORT SYSTEM PERMEASE PROTEIN YTEP"/>
    <property type="match status" value="1"/>
</dbReference>
<keyword evidence="4 5" id="KW-0472">Membrane</keyword>
<feature type="transmembrane region" description="Helical" evidence="5">
    <location>
        <begin position="249"/>
        <end position="270"/>
    </location>
</feature>
<dbReference type="InterPro" id="IPR000515">
    <property type="entry name" value="MetI-like"/>
</dbReference>
<dbReference type="PANTHER" id="PTHR43496">
    <property type="entry name" value="PROTEIN LPLB"/>
    <property type="match status" value="1"/>
</dbReference>
<dbReference type="EMBL" id="NRGR01000015">
    <property type="protein sequence ID" value="PCC39481.1"/>
    <property type="molecule type" value="Genomic_DNA"/>
</dbReference>
<gene>
    <name evidence="7" type="ORF">CIK66_09535</name>
</gene>
<reference evidence="7 8" key="1">
    <citation type="journal article" date="2017" name="Elife">
        <title>Extensive horizontal gene transfer in cheese-associated bacteria.</title>
        <authorList>
            <person name="Bonham K.S."/>
            <person name="Wolfe B.E."/>
            <person name="Dutton R.J."/>
        </authorList>
    </citation>
    <scope>NUCLEOTIDE SEQUENCE [LARGE SCALE GENOMIC DNA]</scope>
    <source>
        <strain evidence="7 8">341_9</strain>
    </source>
</reference>
<comment type="subcellular location">
    <subcellularLocation>
        <location evidence="5">Cell membrane</location>
        <topology evidence="5">Multi-pass membrane protein</topology>
    </subcellularLocation>
    <subcellularLocation>
        <location evidence="1">Membrane</location>
        <topology evidence="1">Multi-pass membrane protein</topology>
    </subcellularLocation>
</comment>
<feature type="transmembrane region" description="Helical" evidence="5">
    <location>
        <begin position="145"/>
        <end position="168"/>
    </location>
</feature>
<dbReference type="SUPFAM" id="SSF161098">
    <property type="entry name" value="MetI-like"/>
    <property type="match status" value="1"/>
</dbReference>
<protein>
    <submittedName>
        <fullName evidence="7">Protein lplB</fullName>
    </submittedName>
</protein>
<evidence type="ECO:0000313" key="7">
    <source>
        <dbReference type="EMBL" id="PCC39481.1"/>
    </source>
</evidence>
<feature type="transmembrane region" description="Helical" evidence="5">
    <location>
        <begin position="209"/>
        <end position="228"/>
    </location>
</feature>
<dbReference type="InterPro" id="IPR035906">
    <property type="entry name" value="MetI-like_sf"/>
</dbReference>
<dbReference type="RefSeq" id="WP_096197107.1">
    <property type="nucleotide sequence ID" value="NZ_BAAAIQ010000006.1"/>
</dbReference>
<evidence type="ECO:0000256" key="3">
    <source>
        <dbReference type="ARBA" id="ARBA00022989"/>
    </source>
</evidence>